<organism evidence="4 5">
    <name type="scientific">Pseudonocardia hierapolitana</name>
    <dbReference type="NCBI Taxonomy" id="1128676"/>
    <lineage>
        <taxon>Bacteria</taxon>
        <taxon>Bacillati</taxon>
        <taxon>Actinomycetota</taxon>
        <taxon>Actinomycetes</taxon>
        <taxon>Pseudonocardiales</taxon>
        <taxon>Pseudonocardiaceae</taxon>
        <taxon>Pseudonocardia</taxon>
    </lineage>
</organism>
<dbReference type="Pfam" id="PF00106">
    <property type="entry name" value="adh_short"/>
    <property type="match status" value="1"/>
</dbReference>
<dbReference type="PANTHER" id="PTHR44196:SF1">
    <property type="entry name" value="DEHYDROGENASE_REDUCTASE SDR FAMILY MEMBER 7B"/>
    <property type="match status" value="1"/>
</dbReference>
<dbReference type="PANTHER" id="PTHR44196">
    <property type="entry name" value="DEHYDROGENASE/REDUCTASE SDR FAMILY MEMBER 7B"/>
    <property type="match status" value="1"/>
</dbReference>
<reference evidence="4 5" key="1">
    <citation type="submission" date="2019-06" db="EMBL/GenBank/DDBJ databases">
        <title>Sequencing the genomes of 1000 actinobacteria strains.</title>
        <authorList>
            <person name="Klenk H.-P."/>
        </authorList>
    </citation>
    <scope>NUCLEOTIDE SEQUENCE [LARGE SCALE GENOMIC DNA]</scope>
    <source>
        <strain evidence="4 5">DSM 45671</strain>
    </source>
</reference>
<dbReference type="InterPro" id="IPR036291">
    <property type="entry name" value="NAD(P)-bd_dom_sf"/>
</dbReference>
<evidence type="ECO:0000256" key="3">
    <source>
        <dbReference type="RuleBase" id="RU000363"/>
    </source>
</evidence>
<evidence type="ECO:0000256" key="1">
    <source>
        <dbReference type="ARBA" id="ARBA00006484"/>
    </source>
</evidence>
<dbReference type="PRINTS" id="PR00081">
    <property type="entry name" value="GDHRDH"/>
</dbReference>
<dbReference type="InterPro" id="IPR002347">
    <property type="entry name" value="SDR_fam"/>
</dbReference>
<keyword evidence="2" id="KW-0560">Oxidoreductase</keyword>
<dbReference type="InterPro" id="IPR020904">
    <property type="entry name" value="Sc_DH/Rdtase_CS"/>
</dbReference>
<dbReference type="Proteomes" id="UP000321261">
    <property type="component" value="Unassembled WGS sequence"/>
</dbReference>
<dbReference type="AlphaFoldDB" id="A0A561SWK6"/>
<dbReference type="EMBL" id="VIWU01000001">
    <property type="protein sequence ID" value="TWF79211.1"/>
    <property type="molecule type" value="Genomic_DNA"/>
</dbReference>
<keyword evidence="5" id="KW-1185">Reference proteome</keyword>
<comment type="similarity">
    <text evidence="1 3">Belongs to the short-chain dehydrogenases/reductases (SDR) family.</text>
</comment>
<evidence type="ECO:0000313" key="5">
    <source>
        <dbReference type="Proteomes" id="UP000321261"/>
    </source>
</evidence>
<gene>
    <name evidence="4" type="ORF">FHX44_115139</name>
</gene>
<dbReference type="SUPFAM" id="SSF51735">
    <property type="entry name" value="NAD(P)-binding Rossmann-fold domains"/>
    <property type="match status" value="1"/>
</dbReference>
<evidence type="ECO:0000313" key="4">
    <source>
        <dbReference type="EMBL" id="TWF79211.1"/>
    </source>
</evidence>
<dbReference type="PRINTS" id="PR00080">
    <property type="entry name" value="SDRFAMILY"/>
</dbReference>
<dbReference type="CDD" id="cd05233">
    <property type="entry name" value="SDR_c"/>
    <property type="match status" value="1"/>
</dbReference>
<accession>A0A561SWK6</accession>
<dbReference type="GO" id="GO:0016491">
    <property type="term" value="F:oxidoreductase activity"/>
    <property type="evidence" value="ECO:0007669"/>
    <property type="project" value="UniProtKB-KW"/>
</dbReference>
<sequence length="180" mass="18358">MRDTRDRFRLDGRVALVTGASSGLGARIAAVLHTAGAGLVLIARREDRLRELADELGPGVVATAGDIRDPVVRAAAVDLAAAAGGLDILVNNAGSCDRGALQDQSLADISDVIDLNLLAAIDLCRLAAPLLFAGTGSTVINVASIYGLIGSRAPMAAYNASKGGLVNFTRHLAAQWGACG</sequence>
<evidence type="ECO:0000256" key="2">
    <source>
        <dbReference type="ARBA" id="ARBA00023002"/>
    </source>
</evidence>
<comment type="caution">
    <text evidence="4">The sequence shown here is derived from an EMBL/GenBank/DDBJ whole genome shotgun (WGS) entry which is preliminary data.</text>
</comment>
<proteinExistence type="inferred from homology"/>
<dbReference type="GO" id="GO:0016020">
    <property type="term" value="C:membrane"/>
    <property type="evidence" value="ECO:0007669"/>
    <property type="project" value="TreeGrafter"/>
</dbReference>
<protein>
    <submittedName>
        <fullName evidence="4">Short subunit dehydrogenase</fullName>
    </submittedName>
</protein>
<dbReference type="Gene3D" id="3.40.50.720">
    <property type="entry name" value="NAD(P)-binding Rossmann-like Domain"/>
    <property type="match status" value="1"/>
</dbReference>
<dbReference type="PROSITE" id="PS00061">
    <property type="entry name" value="ADH_SHORT"/>
    <property type="match status" value="1"/>
</dbReference>
<name>A0A561SWK6_9PSEU</name>